<gene>
    <name evidence="1" type="ORF">OFUS_LOCUS17415</name>
</gene>
<dbReference type="AlphaFoldDB" id="A0A8S4PFP1"/>
<accession>A0A8S4PFP1</accession>
<proteinExistence type="predicted"/>
<dbReference type="EMBL" id="CAIIXF020000008">
    <property type="protein sequence ID" value="CAH1792454.1"/>
    <property type="molecule type" value="Genomic_DNA"/>
</dbReference>
<name>A0A8S4PFP1_OWEFU</name>
<dbReference type="Proteomes" id="UP000749559">
    <property type="component" value="Unassembled WGS sequence"/>
</dbReference>
<evidence type="ECO:0000313" key="2">
    <source>
        <dbReference type="Proteomes" id="UP000749559"/>
    </source>
</evidence>
<sequence length="123" mass="13824">MTRSAMRSNSAMSGLSGIPCSMMSLFTGPDNCERSRSRIQDIAIQTRQRLSTYNRPSSSTVAQDMEDMDSEALDDFLYCQGMNFRPVARICQGGSLFEKFQGGSFVTILVQKWPKSLKKCSEW</sequence>
<protein>
    <submittedName>
        <fullName evidence="1">Uncharacterized protein</fullName>
    </submittedName>
</protein>
<organism evidence="1 2">
    <name type="scientific">Owenia fusiformis</name>
    <name type="common">Polychaete worm</name>
    <dbReference type="NCBI Taxonomy" id="6347"/>
    <lineage>
        <taxon>Eukaryota</taxon>
        <taxon>Metazoa</taxon>
        <taxon>Spiralia</taxon>
        <taxon>Lophotrochozoa</taxon>
        <taxon>Annelida</taxon>
        <taxon>Polychaeta</taxon>
        <taxon>Sedentaria</taxon>
        <taxon>Canalipalpata</taxon>
        <taxon>Sabellida</taxon>
        <taxon>Oweniida</taxon>
        <taxon>Oweniidae</taxon>
        <taxon>Owenia</taxon>
    </lineage>
</organism>
<comment type="caution">
    <text evidence="1">The sequence shown here is derived from an EMBL/GenBank/DDBJ whole genome shotgun (WGS) entry which is preliminary data.</text>
</comment>
<evidence type="ECO:0000313" key="1">
    <source>
        <dbReference type="EMBL" id="CAH1792454.1"/>
    </source>
</evidence>
<keyword evidence="2" id="KW-1185">Reference proteome</keyword>
<reference evidence="1" key="1">
    <citation type="submission" date="2022-03" db="EMBL/GenBank/DDBJ databases">
        <authorList>
            <person name="Martin C."/>
        </authorList>
    </citation>
    <scope>NUCLEOTIDE SEQUENCE</scope>
</reference>